<reference evidence="6 7" key="1">
    <citation type="submission" date="2018-06" db="EMBL/GenBank/DDBJ databases">
        <title>Genomic Encyclopedia of Type Strains, Phase IV (KMG-IV): sequencing the most valuable type-strain genomes for metagenomic binning, comparative biology and taxonomic classification.</title>
        <authorList>
            <person name="Goeker M."/>
        </authorList>
    </citation>
    <scope>NUCLEOTIDE SEQUENCE [LARGE SCALE GENOMIC DNA]</scope>
    <source>
        <strain evidence="6 7">DSM 24032</strain>
    </source>
</reference>
<dbReference type="CDD" id="cd08411">
    <property type="entry name" value="PBP2_OxyR"/>
    <property type="match status" value="1"/>
</dbReference>
<gene>
    <name evidence="6" type="ORF">DFR28_101735</name>
</gene>
<protein>
    <submittedName>
        <fullName evidence="6">LysR family transcriptional regulator</fullName>
    </submittedName>
</protein>
<dbReference type="AlphaFoldDB" id="A0A395JP20"/>
<dbReference type="GO" id="GO:0003677">
    <property type="term" value="F:DNA binding"/>
    <property type="evidence" value="ECO:0007669"/>
    <property type="project" value="UniProtKB-KW"/>
</dbReference>
<dbReference type="PROSITE" id="PS50931">
    <property type="entry name" value="HTH_LYSR"/>
    <property type="match status" value="1"/>
</dbReference>
<evidence type="ECO:0000256" key="4">
    <source>
        <dbReference type="ARBA" id="ARBA00023163"/>
    </source>
</evidence>
<name>A0A395JP20_9GAMM</name>
<keyword evidence="7" id="KW-1185">Reference proteome</keyword>
<dbReference type="RefSeq" id="WP_113952930.1">
    <property type="nucleotide sequence ID" value="NZ_QNRT01000001.1"/>
</dbReference>
<evidence type="ECO:0000313" key="6">
    <source>
        <dbReference type="EMBL" id="RBP53349.1"/>
    </source>
</evidence>
<dbReference type="GO" id="GO:0032993">
    <property type="term" value="C:protein-DNA complex"/>
    <property type="evidence" value="ECO:0007669"/>
    <property type="project" value="TreeGrafter"/>
</dbReference>
<dbReference type="Proteomes" id="UP000253083">
    <property type="component" value="Unassembled WGS sequence"/>
</dbReference>
<dbReference type="InterPro" id="IPR000847">
    <property type="entry name" value="LysR_HTH_N"/>
</dbReference>
<dbReference type="Pfam" id="PF00126">
    <property type="entry name" value="HTH_1"/>
    <property type="match status" value="1"/>
</dbReference>
<feature type="domain" description="HTH lysR-type" evidence="5">
    <location>
        <begin position="2"/>
        <end position="59"/>
    </location>
</feature>
<sequence>MISFKQIRYALAIQKHLHFRNAAEECAVSQSALSTALSEMERIIGFTVFERDNKKVLVTPIGEQFLSKAKAIQLQVDDLMALTQVRDAVLSYPMSVGIIPTICPYILPKVLPALSEEYPSFQFNVVEEQSAPLLDMVRDGEIDAAILALPYKVDGLLSFEFWAEDLYWISHTELANGSSEVITAKELEDKRLMLLKDGHCLKDQALSACKIGSDKAQSLSATSLSTLIQLVIGKIGTTLIPEMALAQLVEANPSLVAKRLSEPGPHRRIAFVVRPNYPSLHNIEALMTLFKGQLGKLV</sequence>
<dbReference type="Pfam" id="PF03466">
    <property type="entry name" value="LysR_substrate"/>
    <property type="match status" value="1"/>
</dbReference>
<proteinExistence type="inferred from homology"/>
<evidence type="ECO:0000256" key="2">
    <source>
        <dbReference type="ARBA" id="ARBA00023015"/>
    </source>
</evidence>
<dbReference type="Gene3D" id="3.40.190.10">
    <property type="entry name" value="Periplasmic binding protein-like II"/>
    <property type="match status" value="2"/>
</dbReference>
<dbReference type="EMBL" id="QNRT01000001">
    <property type="protein sequence ID" value="RBP53349.1"/>
    <property type="molecule type" value="Genomic_DNA"/>
</dbReference>
<dbReference type="InterPro" id="IPR036388">
    <property type="entry name" value="WH-like_DNA-bd_sf"/>
</dbReference>
<accession>A0A395JP20</accession>
<organism evidence="6 7">
    <name type="scientific">Arenicella xantha</name>
    <dbReference type="NCBI Taxonomy" id="644221"/>
    <lineage>
        <taxon>Bacteria</taxon>
        <taxon>Pseudomonadati</taxon>
        <taxon>Pseudomonadota</taxon>
        <taxon>Gammaproteobacteria</taxon>
        <taxon>Arenicellales</taxon>
        <taxon>Arenicellaceae</taxon>
        <taxon>Arenicella</taxon>
    </lineage>
</organism>
<dbReference type="PANTHER" id="PTHR30346">
    <property type="entry name" value="TRANSCRIPTIONAL DUAL REGULATOR HCAR-RELATED"/>
    <property type="match status" value="1"/>
</dbReference>
<dbReference type="GO" id="GO:0003700">
    <property type="term" value="F:DNA-binding transcription factor activity"/>
    <property type="evidence" value="ECO:0007669"/>
    <property type="project" value="InterPro"/>
</dbReference>
<dbReference type="SUPFAM" id="SSF53850">
    <property type="entry name" value="Periplasmic binding protein-like II"/>
    <property type="match status" value="1"/>
</dbReference>
<dbReference type="InParanoid" id="A0A395JP20"/>
<keyword evidence="3" id="KW-0238">DNA-binding</keyword>
<evidence type="ECO:0000313" key="7">
    <source>
        <dbReference type="Proteomes" id="UP000253083"/>
    </source>
</evidence>
<dbReference type="Gene3D" id="1.10.10.10">
    <property type="entry name" value="Winged helix-like DNA-binding domain superfamily/Winged helix DNA-binding domain"/>
    <property type="match status" value="1"/>
</dbReference>
<comment type="caution">
    <text evidence="6">The sequence shown here is derived from an EMBL/GenBank/DDBJ whole genome shotgun (WGS) entry which is preliminary data.</text>
</comment>
<dbReference type="OrthoDB" id="9775392at2"/>
<evidence type="ECO:0000259" key="5">
    <source>
        <dbReference type="PROSITE" id="PS50931"/>
    </source>
</evidence>
<keyword evidence="4" id="KW-0804">Transcription</keyword>
<dbReference type="InterPro" id="IPR005119">
    <property type="entry name" value="LysR_subst-bd"/>
</dbReference>
<evidence type="ECO:0000256" key="3">
    <source>
        <dbReference type="ARBA" id="ARBA00023125"/>
    </source>
</evidence>
<comment type="similarity">
    <text evidence="1">Belongs to the LysR transcriptional regulatory family.</text>
</comment>
<dbReference type="InterPro" id="IPR036390">
    <property type="entry name" value="WH_DNA-bd_sf"/>
</dbReference>
<keyword evidence="2" id="KW-0805">Transcription regulation</keyword>
<dbReference type="PANTHER" id="PTHR30346:SF10">
    <property type="entry name" value="TRANSCRIPTIONAL REGULATOR OF OXIDATIVE STRESS OXYR"/>
    <property type="match status" value="1"/>
</dbReference>
<dbReference type="SUPFAM" id="SSF46785">
    <property type="entry name" value="Winged helix' DNA-binding domain"/>
    <property type="match status" value="1"/>
</dbReference>
<evidence type="ECO:0000256" key="1">
    <source>
        <dbReference type="ARBA" id="ARBA00009437"/>
    </source>
</evidence>